<evidence type="ECO:0000256" key="12">
    <source>
        <dbReference type="ARBA" id="ARBA00038669"/>
    </source>
</evidence>
<dbReference type="SUPFAM" id="SSF52540">
    <property type="entry name" value="P-loop containing nucleoside triphosphate hydrolases"/>
    <property type="match status" value="1"/>
</dbReference>
<dbReference type="EC" id="7.2.2.11" evidence="13"/>
<evidence type="ECO:0000256" key="11">
    <source>
        <dbReference type="ARBA" id="ARBA00023136"/>
    </source>
</evidence>
<gene>
    <name evidence="17" type="primary">gsiA_17</name>
    <name evidence="17" type="ORF">ERS852407_06051</name>
</gene>
<dbReference type="Proteomes" id="UP000095651">
    <property type="component" value="Unassembled WGS sequence"/>
</dbReference>
<dbReference type="PROSITE" id="PS50893">
    <property type="entry name" value="ABC_TRANSPORTER_2"/>
    <property type="match status" value="1"/>
</dbReference>
<comment type="similarity">
    <text evidence="2">Belongs to the ABC transporter superfamily.</text>
</comment>
<proteinExistence type="inferred from homology"/>
<reference evidence="17 18" key="1">
    <citation type="submission" date="2015-09" db="EMBL/GenBank/DDBJ databases">
        <authorList>
            <consortium name="Pathogen Informatics"/>
        </authorList>
    </citation>
    <scope>NUCLEOTIDE SEQUENCE [LARGE SCALE GENOMIC DNA]</scope>
    <source>
        <strain evidence="17 18">2789STDY5608850</strain>
    </source>
</reference>
<feature type="domain" description="ABC transporter" evidence="16">
    <location>
        <begin position="15"/>
        <end position="249"/>
    </location>
</feature>
<evidence type="ECO:0000256" key="8">
    <source>
        <dbReference type="ARBA" id="ARBA00022967"/>
    </source>
</evidence>
<evidence type="ECO:0000313" key="18">
    <source>
        <dbReference type="Proteomes" id="UP000095651"/>
    </source>
</evidence>
<dbReference type="GO" id="GO:0016887">
    <property type="term" value="F:ATP hydrolysis activity"/>
    <property type="evidence" value="ECO:0007669"/>
    <property type="project" value="InterPro"/>
</dbReference>
<keyword evidence="5" id="KW-0533">Nickel</keyword>
<evidence type="ECO:0000256" key="3">
    <source>
        <dbReference type="ARBA" id="ARBA00022448"/>
    </source>
</evidence>
<evidence type="ECO:0000256" key="15">
    <source>
        <dbReference type="ARBA" id="ARBA00048610"/>
    </source>
</evidence>
<dbReference type="EMBL" id="CYZE01000036">
    <property type="protein sequence ID" value="CUP47656.1"/>
    <property type="molecule type" value="Genomic_DNA"/>
</dbReference>
<dbReference type="PANTHER" id="PTHR43297:SF13">
    <property type="entry name" value="NICKEL ABC TRANSPORTER, ATP-BINDING PROTEIN"/>
    <property type="match status" value="1"/>
</dbReference>
<dbReference type="SMART" id="SM00382">
    <property type="entry name" value="AAA"/>
    <property type="match status" value="1"/>
</dbReference>
<evidence type="ECO:0000256" key="5">
    <source>
        <dbReference type="ARBA" id="ARBA00022596"/>
    </source>
</evidence>
<keyword evidence="6" id="KW-0547">Nucleotide-binding</keyword>
<dbReference type="GO" id="GO:0015833">
    <property type="term" value="P:peptide transport"/>
    <property type="evidence" value="ECO:0007669"/>
    <property type="project" value="InterPro"/>
</dbReference>
<keyword evidence="4" id="KW-1003">Cell membrane</keyword>
<dbReference type="Pfam" id="PF08352">
    <property type="entry name" value="oligo_HPY"/>
    <property type="match status" value="1"/>
</dbReference>
<keyword evidence="7" id="KW-0067">ATP-binding</keyword>
<evidence type="ECO:0000256" key="6">
    <source>
        <dbReference type="ARBA" id="ARBA00022741"/>
    </source>
</evidence>
<dbReference type="InterPro" id="IPR013563">
    <property type="entry name" value="Oligopep_ABC_C"/>
</dbReference>
<evidence type="ECO:0000256" key="10">
    <source>
        <dbReference type="ARBA" id="ARBA00023112"/>
    </source>
</evidence>
<comment type="subunit">
    <text evidence="12">The complex is composed of two ATP-binding proteins (NikD and NikE), two transmembrane proteins (NikB and NikC) and a solute-binding protein (NikA).</text>
</comment>
<evidence type="ECO:0000256" key="2">
    <source>
        <dbReference type="ARBA" id="ARBA00005417"/>
    </source>
</evidence>
<dbReference type="CDD" id="cd03257">
    <property type="entry name" value="ABC_NikE_OppD_transporters"/>
    <property type="match status" value="1"/>
</dbReference>
<evidence type="ECO:0000256" key="1">
    <source>
        <dbReference type="ARBA" id="ARBA00004202"/>
    </source>
</evidence>
<keyword evidence="17" id="KW-0378">Hydrolase</keyword>
<dbReference type="GO" id="GO:0015413">
    <property type="term" value="F:ABC-type nickel transporter activity"/>
    <property type="evidence" value="ECO:0007669"/>
    <property type="project" value="UniProtKB-EC"/>
</dbReference>
<dbReference type="AlphaFoldDB" id="A0A174NJ60"/>
<keyword evidence="10" id="KW-0921">Nickel transport</keyword>
<keyword evidence="3" id="KW-0813">Transport</keyword>
<name>A0A174NJ60_9FIRM</name>
<keyword evidence="11" id="KW-0472">Membrane</keyword>
<evidence type="ECO:0000259" key="16">
    <source>
        <dbReference type="PROSITE" id="PS50893"/>
    </source>
</evidence>
<evidence type="ECO:0000256" key="13">
    <source>
        <dbReference type="ARBA" id="ARBA00039098"/>
    </source>
</evidence>
<sequence>MEERKTVLSVEHLSVKFTQYERGFHQIELPAIRDLSLTVKEGEMVAVVGSSGSGKSLLAHAVLGILPYNAVTGGRIDYDGMELTEKRIRALRGREIVLVPQSVSYLDPLMKAGASVRKGKKDSETRRKCREVLARYGLGKETEELYPFELSGGMTRRVLISTAVMEKPRLVIADEPTPGLHMEAAKRVLSHFREIADEGAGVLLITHDLELALEAADRIVVFYAGTNVEEAPVADFEEEERLRHPYTKALFRAMPQHGFVPVSGSQPYGKEFLSGCPYASRCELADGSCGKEVEYTSLRGGMVRCRKAVEGGNGRYEAGGESALFSI</sequence>
<evidence type="ECO:0000256" key="14">
    <source>
        <dbReference type="ARBA" id="ARBA00044143"/>
    </source>
</evidence>
<comment type="catalytic activity">
    <reaction evidence="15">
        <text>Ni(2+)(out) + ATP + H2O = Ni(2+)(in) + ADP + phosphate + H(+)</text>
        <dbReference type="Rhea" id="RHEA:15557"/>
        <dbReference type="ChEBI" id="CHEBI:15377"/>
        <dbReference type="ChEBI" id="CHEBI:15378"/>
        <dbReference type="ChEBI" id="CHEBI:30616"/>
        <dbReference type="ChEBI" id="CHEBI:43474"/>
        <dbReference type="ChEBI" id="CHEBI:49786"/>
        <dbReference type="ChEBI" id="CHEBI:456216"/>
        <dbReference type="EC" id="7.2.2.11"/>
    </reaction>
    <physiologicalReaction direction="left-to-right" evidence="15">
        <dbReference type="Rhea" id="RHEA:15558"/>
    </physiologicalReaction>
</comment>
<dbReference type="InterPro" id="IPR027417">
    <property type="entry name" value="P-loop_NTPase"/>
</dbReference>
<accession>A0A174NJ60</accession>
<dbReference type="InterPro" id="IPR003439">
    <property type="entry name" value="ABC_transporter-like_ATP-bd"/>
</dbReference>
<evidence type="ECO:0000256" key="4">
    <source>
        <dbReference type="ARBA" id="ARBA00022475"/>
    </source>
</evidence>
<evidence type="ECO:0000256" key="9">
    <source>
        <dbReference type="ARBA" id="ARBA00023065"/>
    </source>
</evidence>
<dbReference type="Pfam" id="PF00005">
    <property type="entry name" value="ABC_tran"/>
    <property type="match status" value="1"/>
</dbReference>
<dbReference type="GO" id="GO:0005524">
    <property type="term" value="F:ATP binding"/>
    <property type="evidence" value="ECO:0007669"/>
    <property type="project" value="UniProtKB-KW"/>
</dbReference>
<keyword evidence="8" id="KW-1278">Translocase</keyword>
<evidence type="ECO:0000256" key="7">
    <source>
        <dbReference type="ARBA" id="ARBA00022840"/>
    </source>
</evidence>
<evidence type="ECO:0000313" key="17">
    <source>
        <dbReference type="EMBL" id="CUP47656.1"/>
    </source>
</evidence>
<dbReference type="InterPro" id="IPR050388">
    <property type="entry name" value="ABC_Ni/Peptide_Import"/>
</dbReference>
<keyword evidence="9" id="KW-0406">Ion transport</keyword>
<dbReference type="PANTHER" id="PTHR43297">
    <property type="entry name" value="OLIGOPEPTIDE TRANSPORT ATP-BINDING PROTEIN APPD"/>
    <property type="match status" value="1"/>
</dbReference>
<dbReference type="Gene3D" id="3.40.50.300">
    <property type="entry name" value="P-loop containing nucleotide triphosphate hydrolases"/>
    <property type="match status" value="1"/>
</dbReference>
<dbReference type="RefSeq" id="WP_055660879.1">
    <property type="nucleotide sequence ID" value="NZ_CABIXC010000036.1"/>
</dbReference>
<dbReference type="GO" id="GO:0005886">
    <property type="term" value="C:plasma membrane"/>
    <property type="evidence" value="ECO:0007669"/>
    <property type="project" value="UniProtKB-SubCell"/>
</dbReference>
<protein>
    <recommendedName>
        <fullName evidence="14">Nickel import system ATP-binding protein NikD</fullName>
        <ecNumber evidence="13">7.2.2.11</ecNumber>
    </recommendedName>
</protein>
<organism evidence="17 18">
    <name type="scientific">Hungatella hathewayi</name>
    <dbReference type="NCBI Taxonomy" id="154046"/>
    <lineage>
        <taxon>Bacteria</taxon>
        <taxon>Bacillati</taxon>
        <taxon>Bacillota</taxon>
        <taxon>Clostridia</taxon>
        <taxon>Lachnospirales</taxon>
        <taxon>Lachnospiraceae</taxon>
        <taxon>Hungatella</taxon>
    </lineage>
</organism>
<dbReference type="InterPro" id="IPR003593">
    <property type="entry name" value="AAA+_ATPase"/>
</dbReference>
<comment type="subcellular location">
    <subcellularLocation>
        <location evidence="1">Cell membrane</location>
        <topology evidence="1">Peripheral membrane protein</topology>
    </subcellularLocation>
</comment>